<keyword evidence="2" id="KW-1185">Reference proteome</keyword>
<evidence type="ECO:0000313" key="2">
    <source>
        <dbReference type="Proteomes" id="UP000279833"/>
    </source>
</evidence>
<organism evidence="3">
    <name type="scientific">Schistosoma curassoni</name>
    <dbReference type="NCBI Taxonomy" id="6186"/>
    <lineage>
        <taxon>Eukaryota</taxon>
        <taxon>Metazoa</taxon>
        <taxon>Spiralia</taxon>
        <taxon>Lophotrochozoa</taxon>
        <taxon>Platyhelminthes</taxon>
        <taxon>Trematoda</taxon>
        <taxon>Digenea</taxon>
        <taxon>Strigeidida</taxon>
        <taxon>Schistosomatoidea</taxon>
        <taxon>Schistosomatidae</taxon>
        <taxon>Schistosoma</taxon>
    </lineage>
</organism>
<protein>
    <submittedName>
        <fullName evidence="3">Agglutinin domain-containing protein</fullName>
    </submittedName>
</protein>
<sequence>MSFNYRHAAYDLPIFDFTSASDPSYSSMILTRCEADTTLSAENDEVVCSVNGTKAIWKPQPIPQCYRHCYLFTVEHGDAYLINNRIYDDKQIIQLTTKEFGIGDNT</sequence>
<reference evidence="3" key="1">
    <citation type="submission" date="2016-06" db="UniProtKB">
        <authorList>
            <consortium name="WormBaseParasite"/>
        </authorList>
    </citation>
    <scope>IDENTIFICATION</scope>
</reference>
<proteinExistence type="predicted"/>
<dbReference type="AlphaFoldDB" id="A0A183K149"/>
<dbReference type="WBParaSite" id="SCUD_0000871201-mRNA-1">
    <property type="protein sequence ID" value="SCUD_0000871201-mRNA-1"/>
    <property type="gene ID" value="SCUD_0000871201"/>
</dbReference>
<accession>A0A183K149</accession>
<name>A0A183K149_9TREM</name>
<gene>
    <name evidence="1" type="ORF">SCUD_LOCUS8712</name>
</gene>
<reference evidence="1 2" key="2">
    <citation type="submission" date="2018-11" db="EMBL/GenBank/DDBJ databases">
        <authorList>
            <consortium name="Pathogen Informatics"/>
        </authorList>
    </citation>
    <scope>NUCLEOTIDE SEQUENCE [LARGE SCALE GENOMIC DNA]</scope>
    <source>
        <strain evidence="1">Dakar</strain>
        <strain evidence="2">Dakar, Senegal</strain>
    </source>
</reference>
<dbReference type="EMBL" id="UZAK01032875">
    <property type="protein sequence ID" value="VDP32127.1"/>
    <property type="molecule type" value="Genomic_DNA"/>
</dbReference>
<evidence type="ECO:0000313" key="3">
    <source>
        <dbReference type="WBParaSite" id="SCUD_0000871201-mRNA-1"/>
    </source>
</evidence>
<evidence type="ECO:0000313" key="1">
    <source>
        <dbReference type="EMBL" id="VDP32127.1"/>
    </source>
</evidence>
<dbReference type="Proteomes" id="UP000279833">
    <property type="component" value="Unassembled WGS sequence"/>
</dbReference>
<dbReference type="STRING" id="6186.A0A183K149"/>